<sequence>MRTIVRAALAVTAMVLAASAHPPPATAAQAAPTPANAAQQATSATATPANAAQSATSALTPGTHARTLTMPQFNWLVKDPWNRSYLLHVPAKRKAGARAPLVIALHGGLNDGKYIENQSGLDQVSDANGFLVAYPDGFMGTWNGGGCCSFARVADIDDVSFIDKLISTLVNEGVADPKRIYLTGFSNGGGLAYKYACDRPGKVAALGVVSGALATPCGKQTDLSILAFHGTADFSVPYFGGGNMDYDVKVPFLPVNTVADIWRRLLDLPALTLNILFKGATGCMSTGRGHYGDEVELCTIIGGGHEWPQLKGTAGVDGSKMLWAFFSTHPRIT</sequence>
<dbReference type="SUPFAM" id="SSF53474">
    <property type="entry name" value="alpha/beta-Hydrolases"/>
    <property type="match status" value="1"/>
</dbReference>
<dbReference type="InterPro" id="IPR029058">
    <property type="entry name" value="AB_hydrolase_fold"/>
</dbReference>
<proteinExistence type="predicted"/>
<keyword evidence="2" id="KW-0378">Hydrolase</keyword>
<evidence type="ECO:0000256" key="4">
    <source>
        <dbReference type="SAM" id="SignalP"/>
    </source>
</evidence>
<evidence type="ECO:0000256" key="3">
    <source>
        <dbReference type="SAM" id="MobiDB-lite"/>
    </source>
</evidence>
<keyword evidence="1 4" id="KW-0732">Signal</keyword>
<comment type="caution">
    <text evidence="5">The sequence shown here is derived from an EMBL/GenBank/DDBJ whole genome shotgun (WGS) entry which is preliminary data.</text>
</comment>
<name>A0A939PNF9_9ACTN</name>
<organism evidence="5 6">
    <name type="scientific">Actinomadura barringtoniae</name>
    <dbReference type="NCBI Taxonomy" id="1427535"/>
    <lineage>
        <taxon>Bacteria</taxon>
        <taxon>Bacillati</taxon>
        <taxon>Actinomycetota</taxon>
        <taxon>Actinomycetes</taxon>
        <taxon>Streptosporangiales</taxon>
        <taxon>Thermomonosporaceae</taxon>
        <taxon>Actinomadura</taxon>
    </lineage>
</organism>
<dbReference type="InterPro" id="IPR050955">
    <property type="entry name" value="Plant_Biomass_Hydrol_Est"/>
</dbReference>
<dbReference type="Pfam" id="PF10503">
    <property type="entry name" value="Esterase_PHB"/>
    <property type="match status" value="1"/>
</dbReference>
<dbReference type="PANTHER" id="PTHR43037">
    <property type="entry name" value="UNNAMED PRODUCT-RELATED"/>
    <property type="match status" value="1"/>
</dbReference>
<evidence type="ECO:0008006" key="7">
    <source>
        <dbReference type="Google" id="ProtNLM"/>
    </source>
</evidence>
<evidence type="ECO:0000313" key="6">
    <source>
        <dbReference type="Proteomes" id="UP000669179"/>
    </source>
</evidence>
<reference evidence="5" key="1">
    <citation type="submission" date="2021-03" db="EMBL/GenBank/DDBJ databases">
        <authorList>
            <person name="Kanchanasin P."/>
            <person name="Saeng-In P."/>
            <person name="Phongsopitanun W."/>
            <person name="Yuki M."/>
            <person name="Kudo T."/>
            <person name="Ohkuma M."/>
            <person name="Tanasupawat S."/>
        </authorList>
    </citation>
    <scope>NUCLEOTIDE SEQUENCE</scope>
    <source>
        <strain evidence="5">GKU 128</strain>
    </source>
</reference>
<dbReference type="GO" id="GO:0005576">
    <property type="term" value="C:extracellular region"/>
    <property type="evidence" value="ECO:0007669"/>
    <property type="project" value="InterPro"/>
</dbReference>
<keyword evidence="6" id="KW-1185">Reference proteome</keyword>
<protein>
    <recommendedName>
        <fullName evidence="7">Polyhydroxybutyrate depolymerase</fullName>
    </recommendedName>
</protein>
<evidence type="ECO:0000256" key="2">
    <source>
        <dbReference type="ARBA" id="ARBA00022801"/>
    </source>
</evidence>
<dbReference type="Gene3D" id="3.40.50.1820">
    <property type="entry name" value="alpha/beta hydrolase"/>
    <property type="match status" value="1"/>
</dbReference>
<evidence type="ECO:0000313" key="5">
    <source>
        <dbReference type="EMBL" id="MBO2455880.1"/>
    </source>
</evidence>
<dbReference type="RefSeq" id="WP_208264121.1">
    <property type="nucleotide sequence ID" value="NZ_JAGEOJ010000046.1"/>
</dbReference>
<gene>
    <name evidence="5" type="ORF">J4573_53015</name>
</gene>
<feature type="chain" id="PRO_5038081222" description="Polyhydroxybutyrate depolymerase" evidence="4">
    <location>
        <begin position="28"/>
        <end position="333"/>
    </location>
</feature>
<dbReference type="Proteomes" id="UP000669179">
    <property type="component" value="Unassembled WGS sequence"/>
</dbReference>
<dbReference type="InterPro" id="IPR010126">
    <property type="entry name" value="Esterase_phb"/>
</dbReference>
<feature type="region of interest" description="Disordered" evidence="3">
    <location>
        <begin position="22"/>
        <end position="47"/>
    </location>
</feature>
<evidence type="ECO:0000256" key="1">
    <source>
        <dbReference type="ARBA" id="ARBA00022729"/>
    </source>
</evidence>
<dbReference type="AlphaFoldDB" id="A0A939PNF9"/>
<dbReference type="GO" id="GO:0016787">
    <property type="term" value="F:hydrolase activity"/>
    <property type="evidence" value="ECO:0007669"/>
    <property type="project" value="UniProtKB-KW"/>
</dbReference>
<dbReference type="PANTHER" id="PTHR43037:SF1">
    <property type="entry name" value="BLL1128 PROTEIN"/>
    <property type="match status" value="1"/>
</dbReference>
<dbReference type="EMBL" id="JAGEOJ010000046">
    <property type="protein sequence ID" value="MBO2455880.1"/>
    <property type="molecule type" value="Genomic_DNA"/>
</dbReference>
<feature type="signal peptide" evidence="4">
    <location>
        <begin position="1"/>
        <end position="27"/>
    </location>
</feature>
<accession>A0A939PNF9</accession>